<comment type="caution">
    <text evidence="1">The sequence shown here is derived from an EMBL/GenBank/DDBJ whole genome shotgun (WGS) entry which is preliminary data.</text>
</comment>
<dbReference type="Gene3D" id="3.40.50.1240">
    <property type="entry name" value="Phosphoglycerate mutase-like"/>
    <property type="match status" value="1"/>
</dbReference>
<dbReference type="InterPro" id="IPR029033">
    <property type="entry name" value="His_PPase_superfam"/>
</dbReference>
<protein>
    <recommendedName>
        <fullName evidence="3">Phosphohistidine phosphatase</fullName>
    </recommendedName>
</protein>
<dbReference type="InterPro" id="IPR013078">
    <property type="entry name" value="His_Pase_superF_clade-1"/>
</dbReference>
<dbReference type="STRING" id="1563681.BFP71_02220"/>
<accession>A0A1E5T759</accession>
<dbReference type="Proteomes" id="UP000095552">
    <property type="component" value="Unassembled WGS sequence"/>
</dbReference>
<dbReference type="SUPFAM" id="SSF53254">
    <property type="entry name" value="Phosphoglycerate mutase-like"/>
    <property type="match status" value="1"/>
</dbReference>
<proteinExistence type="predicted"/>
<dbReference type="CDD" id="cd07067">
    <property type="entry name" value="HP_PGM_like"/>
    <property type="match status" value="1"/>
</dbReference>
<keyword evidence="2" id="KW-1185">Reference proteome</keyword>
<organism evidence="1 2">
    <name type="scientific">Roseivirga misakiensis</name>
    <dbReference type="NCBI Taxonomy" id="1563681"/>
    <lineage>
        <taxon>Bacteria</taxon>
        <taxon>Pseudomonadati</taxon>
        <taxon>Bacteroidota</taxon>
        <taxon>Cytophagia</taxon>
        <taxon>Cytophagales</taxon>
        <taxon>Roseivirgaceae</taxon>
        <taxon>Roseivirga</taxon>
    </lineage>
</organism>
<dbReference type="PANTHER" id="PTHR47623:SF1">
    <property type="entry name" value="OS09G0287300 PROTEIN"/>
    <property type="match status" value="1"/>
</dbReference>
<name>A0A1E5T759_9BACT</name>
<evidence type="ECO:0000313" key="1">
    <source>
        <dbReference type="EMBL" id="OEK07222.1"/>
    </source>
</evidence>
<gene>
    <name evidence="1" type="ORF">BFP71_02220</name>
</gene>
<evidence type="ECO:0000313" key="2">
    <source>
        <dbReference type="Proteomes" id="UP000095552"/>
    </source>
</evidence>
<dbReference type="AlphaFoldDB" id="A0A1E5T759"/>
<reference evidence="1 2" key="1">
    <citation type="submission" date="2016-08" db="EMBL/GenBank/DDBJ databases">
        <title>Draft genome of Fabibacter sp. strain SK-8.</title>
        <authorList>
            <person name="Wong S.-K."/>
            <person name="Hamasaki K."/>
            <person name="Yoshizawa S."/>
        </authorList>
    </citation>
    <scope>NUCLEOTIDE SEQUENCE [LARGE SCALE GENOMIC DNA]</scope>
    <source>
        <strain evidence="1 2">SK-8</strain>
    </source>
</reference>
<sequence length="165" mass="18961">MKTVFIVRHAKSSWKHPHLTDFERPLNGRGKRDLPDMVDRFSQMDYKIDLILTSPANRALTTAMAFSEALSVPKDRFLAKENLYHASIRTIRDELSQVQDDHNTVMIFGHNPALTSLIEMLSDFSLYNLPTCAIYGISFEMSSWKKISNASGKKVYYDFPKSRLL</sequence>
<dbReference type="Pfam" id="PF00300">
    <property type="entry name" value="His_Phos_1"/>
    <property type="match status" value="1"/>
</dbReference>
<evidence type="ECO:0008006" key="3">
    <source>
        <dbReference type="Google" id="ProtNLM"/>
    </source>
</evidence>
<dbReference type="EMBL" id="MDGQ01000003">
    <property type="protein sequence ID" value="OEK07222.1"/>
    <property type="molecule type" value="Genomic_DNA"/>
</dbReference>
<dbReference type="PANTHER" id="PTHR47623">
    <property type="entry name" value="OS09G0287300 PROTEIN"/>
    <property type="match status" value="1"/>
</dbReference>